<dbReference type="EMBL" id="SGPJ01000169">
    <property type="protein sequence ID" value="THG97407.1"/>
    <property type="molecule type" value="Genomic_DNA"/>
</dbReference>
<feature type="compositionally biased region" description="Basic and acidic residues" evidence="1">
    <location>
        <begin position="1220"/>
        <end position="1251"/>
    </location>
</feature>
<proteinExistence type="predicted"/>
<dbReference type="CDD" id="cd17743">
    <property type="entry name" value="BRCT_BRC1_like_rpt5"/>
    <property type="match status" value="1"/>
</dbReference>
<feature type="domain" description="Rab-GAP TBC" evidence="2">
    <location>
        <begin position="199"/>
        <end position="365"/>
    </location>
</feature>
<dbReference type="SUPFAM" id="SSF52113">
    <property type="entry name" value="BRCT domain"/>
    <property type="match status" value="3"/>
</dbReference>
<dbReference type="InterPro" id="IPR035969">
    <property type="entry name" value="Rab-GAP_TBC_sf"/>
</dbReference>
<feature type="compositionally biased region" description="Acidic residues" evidence="1">
    <location>
        <begin position="1161"/>
        <end position="1171"/>
    </location>
</feature>
<feature type="domain" description="BRCT" evidence="3">
    <location>
        <begin position="761"/>
        <end position="836"/>
    </location>
</feature>
<feature type="compositionally biased region" description="Basic and acidic residues" evidence="1">
    <location>
        <begin position="885"/>
        <end position="899"/>
    </location>
</feature>
<feature type="compositionally biased region" description="Polar residues" evidence="1">
    <location>
        <begin position="1505"/>
        <end position="1526"/>
    </location>
</feature>
<dbReference type="InterPro" id="IPR036420">
    <property type="entry name" value="BRCT_dom_sf"/>
</dbReference>
<feature type="compositionally biased region" description="Basic and acidic residues" evidence="1">
    <location>
        <begin position="1"/>
        <end position="16"/>
    </location>
</feature>
<dbReference type="CDD" id="cd18432">
    <property type="entry name" value="BRCT_PAXIP1_rpt6_like"/>
    <property type="match status" value="1"/>
</dbReference>
<evidence type="ECO:0000259" key="2">
    <source>
        <dbReference type="PROSITE" id="PS50086"/>
    </source>
</evidence>
<feature type="domain" description="BRCT" evidence="3">
    <location>
        <begin position="522"/>
        <end position="602"/>
    </location>
</feature>
<feature type="region of interest" description="Disordered" evidence="1">
    <location>
        <begin position="1"/>
        <end position="28"/>
    </location>
</feature>
<reference evidence="4 5" key="1">
    <citation type="submission" date="2019-02" db="EMBL/GenBank/DDBJ databases">
        <title>Genome sequencing of the rare red list fungi Phlebia centrifuga.</title>
        <authorList>
            <person name="Buettner E."/>
            <person name="Kellner H."/>
        </authorList>
    </citation>
    <scope>NUCLEOTIDE SEQUENCE [LARGE SCALE GENOMIC DNA]</scope>
    <source>
        <strain evidence="4 5">DSM 108282</strain>
    </source>
</reference>
<dbReference type="PANTHER" id="PTHR47667">
    <property type="entry name" value="REGULATOR OF TY1 TRANSPOSITION PROTEIN 107"/>
    <property type="match status" value="1"/>
</dbReference>
<feature type="compositionally biased region" description="Acidic residues" evidence="1">
    <location>
        <begin position="1032"/>
        <end position="1045"/>
    </location>
</feature>
<dbReference type="Proteomes" id="UP000309038">
    <property type="component" value="Unassembled WGS sequence"/>
</dbReference>
<feature type="compositionally biased region" description="Basic residues" evidence="1">
    <location>
        <begin position="1135"/>
        <end position="1156"/>
    </location>
</feature>
<dbReference type="PANTHER" id="PTHR47667:SF1">
    <property type="entry name" value="REGULATOR OF TY1 TRANSPOSITION PROTEIN 107"/>
    <property type="match status" value="1"/>
</dbReference>
<dbReference type="Gene3D" id="1.10.472.80">
    <property type="entry name" value="Ypt/Rab-GAP domain of gyp1p, domain 3"/>
    <property type="match status" value="1"/>
</dbReference>
<accession>A0A4S4KIE7</accession>
<feature type="region of interest" description="Disordered" evidence="1">
    <location>
        <begin position="885"/>
        <end position="1615"/>
    </location>
</feature>
<dbReference type="PROSITE" id="PS50086">
    <property type="entry name" value="TBC_RABGAP"/>
    <property type="match status" value="1"/>
</dbReference>
<dbReference type="InterPro" id="IPR053036">
    <property type="entry name" value="CellCycle_DNARepair_Reg"/>
</dbReference>
<comment type="caution">
    <text evidence="4">The sequence shown here is derived from an EMBL/GenBank/DDBJ whole genome shotgun (WGS) entry which is preliminary data.</text>
</comment>
<dbReference type="InterPro" id="IPR000195">
    <property type="entry name" value="Rab-GAP-TBC_dom"/>
</dbReference>
<dbReference type="Pfam" id="PF12738">
    <property type="entry name" value="PTCB-BRCT"/>
    <property type="match status" value="2"/>
</dbReference>
<evidence type="ECO:0000313" key="4">
    <source>
        <dbReference type="EMBL" id="THG97407.1"/>
    </source>
</evidence>
<name>A0A4S4KIE7_9APHY</name>
<dbReference type="SMART" id="SM00292">
    <property type="entry name" value="BRCT"/>
    <property type="match status" value="3"/>
</dbReference>
<dbReference type="SUPFAM" id="SSF47923">
    <property type="entry name" value="Ypt/Rab-GAP domain of gyp1p"/>
    <property type="match status" value="2"/>
</dbReference>
<feature type="compositionally biased region" description="Basic residues" evidence="1">
    <location>
        <begin position="1601"/>
        <end position="1610"/>
    </location>
</feature>
<dbReference type="Pfam" id="PF16770">
    <property type="entry name" value="RTT107_BRCT_5"/>
    <property type="match status" value="1"/>
</dbReference>
<evidence type="ECO:0000313" key="5">
    <source>
        <dbReference type="Proteomes" id="UP000309038"/>
    </source>
</evidence>
<evidence type="ECO:0000259" key="3">
    <source>
        <dbReference type="PROSITE" id="PS50172"/>
    </source>
</evidence>
<gene>
    <name evidence="4" type="ORF">EW026_g4579</name>
</gene>
<dbReference type="Pfam" id="PF16589">
    <property type="entry name" value="BRCT_2"/>
    <property type="match status" value="1"/>
</dbReference>
<feature type="compositionally biased region" description="Basic and acidic residues" evidence="1">
    <location>
        <begin position="1434"/>
        <end position="1454"/>
    </location>
</feature>
<feature type="domain" description="BRCT" evidence="3">
    <location>
        <begin position="1666"/>
        <end position="1726"/>
    </location>
</feature>
<sequence length="1808" mass="199481">MQGRRSGETDASHQSEAHSGVALPLLQTSSLRSKLSLPSLKIRGSERPVQYEERSPTLSLTPSEHSDQPMVNVKDMNFELVKPVGQLASIIEDPLMPPPLPSPNRLDGGSLRADSPAFSMLSGMSARTGLTQSSVIETPRVSVAGTTGTASLLPLSKNVDTQTVEAHRQRELRWISMISSIPASQARKNKKVRKLLWEGVPASVRYLVWAHLTDSKAKRMDGLYGKLVKRDRVPASASIERDVQRVFVHEPQLLDGSLVNLLQAYLSMVPDVSYSREEDAFWTFVSLMDSHLRPYFSAHGVQMEVDASLFGKAVEAADPNLAKKVFVDMAIPPASLCRPWFTALFMEALPSEHAQRVWDIFLFEGVVFLIRVGLAIVSCCKQTVMTTAGRDAVLNTLLHPPSACLPTNADTFLEMALNVKLKDDDVRKQRTKLEAQDVCYYLSNTLPVDKRSELAKTLDLNGALAVSFDDPSLTHYITHSIPNQDSLEPLPQSSTALLVSPFWAERALALGQPCEAVFYSPSPAMLFSGVVATATDLSQSDNEVLCAGISSLGGQWRSALTRDVTHLFAMTTGSTKYETAMHYKDSTMMKVVTPHWFDDVVRLGMRGLPTTEYEFPDPPVFRNFGAQAVKNLTVGPDGVEGTRSPKKIKPLTPSKKALYDTALTSSATELPSMGLASNTVWNGMKIMLGSSLELNDSQRYAHEVDIRRGGGVVVKYRSSKEEVEKMDVTEIYITRYRAGPAFVKAYRLNKTIGTLPWFWYTHVEGFDRHVITITNYTGKDREYIKRLIMAMGGEFTPSMSGRNTSVVAAYVSGTKTAKATSWSIPIVNHLWLEDCFTHWTNVPSTNEKYVAFPPGVDFGALLTERGYAMGRVVYDEADLNRLEKEETQQEGNGREKENLDVGASQPMPESPRKGKKPARDADEHEPAQYAERRRGGDEDGDVPMAADISAGGYLDIDVPIDDDGRLSDYDPDISNSQQQQRREEEMDIDESPSRRAAGRKIAASAKKGSRKSPVRAKSILKKGRTKARLPDSDEDEAGQERELEDLPPSSPERSPKQSRRLGKTSPARAAPTPSMDEDEEVQISSKPLSSVKERMQQKGGKAAKNGKKATAMLEGSEPELGRGHGHGREPEPSSKLKKPVTRTYRTKSRSRSRSRPRPQEMEEGSEEEVEEISPPKTQATTKSPMKPTSKPTRADSRRRGIREASSDEEVEDMPPVKKSVPTDRTGRSRSRGRTERKGNSDSRDMEVEKVRSIKHTSARMIMTRSRSRSRARGSIKASDDDNDDEGESKKPRGRKPTVKAVTKTQSKSKSKPIVVDEDTEMGDAEEVARSLAKGKSKSKHPTAAPTTTERKRPVFPTDSEGSEKETRKRVIRRIHSRASIAETDNEPMDKSGRTPRRDVSVVVPTLKQVRSQSQIRGENEAKGSPQPKQPSTKKILERTESVDVRARDSPEKSPPKRGRPASRALKITRAPSSSLDRSPSPTRPAPSKKPRRVEAATSKAGPSKVTETPSTIARTQRSAATKATNKLRNEIMPDVMNFQKELKSGKNVKSAYDTEQASAKAKGKGKEKEGTALVASAQGKKRVSIGDGEAELSEKEEPEKKKRKTGKGNGRKSDVIELSADEDVAVEVAKGRRKPDIKTSATADRLASHTDVKNVVVMTTQVALPEDVVKAFTKMGAKFTQKPSECTHLVARSLVRTEKFLCAMATAPYVVTDAWVETCVSKNRIMQSKLLKNVVTAGGGQLLIQSPTARILKGHDNRFVISSPADVSIWRPLSEQGYPIYNQELVLTAMLKQQIDWDNESNKVPGSF</sequence>
<dbReference type="SMART" id="SM00164">
    <property type="entry name" value="TBC"/>
    <property type="match status" value="1"/>
</dbReference>
<feature type="compositionally biased region" description="Basic and acidic residues" evidence="1">
    <location>
        <begin position="1119"/>
        <end position="1134"/>
    </location>
</feature>
<dbReference type="Gene3D" id="3.40.50.10190">
    <property type="entry name" value="BRCT domain"/>
    <property type="match status" value="3"/>
</dbReference>
<dbReference type="Pfam" id="PF00566">
    <property type="entry name" value="RabGAP-TBC"/>
    <property type="match status" value="1"/>
</dbReference>
<keyword evidence="5" id="KW-1185">Reference proteome</keyword>
<feature type="compositionally biased region" description="Basic and acidic residues" evidence="1">
    <location>
        <begin position="917"/>
        <end position="937"/>
    </location>
</feature>
<feature type="region of interest" description="Disordered" evidence="1">
    <location>
        <begin position="45"/>
        <end position="68"/>
    </location>
</feature>
<dbReference type="InterPro" id="IPR001357">
    <property type="entry name" value="BRCT_dom"/>
</dbReference>
<evidence type="ECO:0000256" key="1">
    <source>
        <dbReference type="SAM" id="MobiDB-lite"/>
    </source>
</evidence>
<feature type="compositionally biased region" description="Basic and acidic residues" evidence="1">
    <location>
        <begin position="1192"/>
        <end position="1205"/>
    </location>
</feature>
<organism evidence="4 5">
    <name type="scientific">Hermanssonia centrifuga</name>
    <dbReference type="NCBI Taxonomy" id="98765"/>
    <lineage>
        <taxon>Eukaryota</taxon>
        <taxon>Fungi</taxon>
        <taxon>Dikarya</taxon>
        <taxon>Basidiomycota</taxon>
        <taxon>Agaricomycotina</taxon>
        <taxon>Agaricomycetes</taxon>
        <taxon>Polyporales</taxon>
        <taxon>Meruliaceae</taxon>
        <taxon>Hermanssonia</taxon>
    </lineage>
</organism>
<feature type="compositionally biased region" description="Polar residues" evidence="1">
    <location>
        <begin position="1470"/>
        <end position="1480"/>
    </location>
</feature>
<dbReference type="PROSITE" id="PS50172">
    <property type="entry name" value="BRCT"/>
    <property type="match status" value="3"/>
</dbReference>
<feature type="compositionally biased region" description="Basic and acidic residues" evidence="1">
    <location>
        <begin position="45"/>
        <end position="55"/>
    </location>
</feature>
<feature type="compositionally biased region" description="Basic and acidic residues" evidence="1">
    <location>
        <begin position="1387"/>
        <end position="1399"/>
    </location>
</feature>
<feature type="compositionally biased region" description="Acidic residues" evidence="1">
    <location>
        <begin position="1315"/>
        <end position="1325"/>
    </location>
</feature>
<dbReference type="CDD" id="cd18436">
    <property type="entry name" value="BRCT_BRC1_like_rpt2"/>
    <property type="match status" value="1"/>
</dbReference>
<protein>
    <submittedName>
        <fullName evidence="4">Uncharacterized protein</fullName>
    </submittedName>
</protein>
<feature type="compositionally biased region" description="Basic residues" evidence="1">
    <location>
        <begin position="1007"/>
        <end position="1027"/>
    </location>
</feature>